<proteinExistence type="predicted"/>
<comment type="caution">
    <text evidence="2">The sequence shown here is derived from an EMBL/GenBank/DDBJ whole genome shotgun (WGS) entry which is preliminary data.</text>
</comment>
<feature type="compositionally biased region" description="Basic and acidic residues" evidence="1">
    <location>
        <begin position="19"/>
        <end position="35"/>
    </location>
</feature>
<name>A0ABU6QMZ6_9FABA</name>
<protein>
    <submittedName>
        <fullName evidence="2">Uncharacterized protein</fullName>
    </submittedName>
</protein>
<feature type="compositionally biased region" description="Acidic residues" evidence="1">
    <location>
        <begin position="63"/>
        <end position="93"/>
    </location>
</feature>
<gene>
    <name evidence="2" type="ORF">PIB30_070119</name>
</gene>
<dbReference type="Proteomes" id="UP001341840">
    <property type="component" value="Unassembled WGS sequence"/>
</dbReference>
<accession>A0ABU6QMZ6</accession>
<evidence type="ECO:0000313" key="3">
    <source>
        <dbReference type="Proteomes" id="UP001341840"/>
    </source>
</evidence>
<feature type="non-terminal residue" evidence="2">
    <location>
        <position position="1"/>
    </location>
</feature>
<reference evidence="2 3" key="1">
    <citation type="journal article" date="2023" name="Plants (Basel)">
        <title>Bridging the Gap: Combining Genomics and Transcriptomics Approaches to Understand Stylosanthes scabra, an Orphan Legume from the Brazilian Caatinga.</title>
        <authorList>
            <person name="Ferreira-Neto J.R.C."/>
            <person name="da Silva M.D."/>
            <person name="Binneck E."/>
            <person name="de Melo N.F."/>
            <person name="da Silva R.H."/>
            <person name="de Melo A.L.T.M."/>
            <person name="Pandolfi V."/>
            <person name="Bustamante F.O."/>
            <person name="Brasileiro-Vidal A.C."/>
            <person name="Benko-Iseppon A.M."/>
        </authorList>
    </citation>
    <scope>NUCLEOTIDE SEQUENCE [LARGE SCALE GENOMIC DNA]</scope>
    <source>
        <tissue evidence="2">Leaves</tissue>
    </source>
</reference>
<evidence type="ECO:0000256" key="1">
    <source>
        <dbReference type="SAM" id="MobiDB-lite"/>
    </source>
</evidence>
<sequence length="121" mass="13471">ASDDYAQYDPPIELVPAKIEPRSPSRAPTDTRDIGEPYDPLEDFDDFIAQYFQDPQWDAVIPIEEDPEEDPMDEDKGDEEMVDTDLEDEDPSEGDALSARLEAVSIKGGSEFSTSTCESHA</sequence>
<organism evidence="2 3">
    <name type="scientific">Stylosanthes scabra</name>
    <dbReference type="NCBI Taxonomy" id="79078"/>
    <lineage>
        <taxon>Eukaryota</taxon>
        <taxon>Viridiplantae</taxon>
        <taxon>Streptophyta</taxon>
        <taxon>Embryophyta</taxon>
        <taxon>Tracheophyta</taxon>
        <taxon>Spermatophyta</taxon>
        <taxon>Magnoliopsida</taxon>
        <taxon>eudicotyledons</taxon>
        <taxon>Gunneridae</taxon>
        <taxon>Pentapetalae</taxon>
        <taxon>rosids</taxon>
        <taxon>fabids</taxon>
        <taxon>Fabales</taxon>
        <taxon>Fabaceae</taxon>
        <taxon>Papilionoideae</taxon>
        <taxon>50 kb inversion clade</taxon>
        <taxon>dalbergioids sensu lato</taxon>
        <taxon>Dalbergieae</taxon>
        <taxon>Pterocarpus clade</taxon>
        <taxon>Stylosanthes</taxon>
    </lineage>
</organism>
<evidence type="ECO:0000313" key="2">
    <source>
        <dbReference type="EMBL" id="MED6113371.1"/>
    </source>
</evidence>
<dbReference type="EMBL" id="JASCZI010000783">
    <property type="protein sequence ID" value="MED6113371.1"/>
    <property type="molecule type" value="Genomic_DNA"/>
</dbReference>
<keyword evidence="3" id="KW-1185">Reference proteome</keyword>
<feature type="region of interest" description="Disordered" evidence="1">
    <location>
        <begin position="1"/>
        <end position="41"/>
    </location>
</feature>
<feature type="region of interest" description="Disordered" evidence="1">
    <location>
        <begin position="63"/>
        <end position="97"/>
    </location>
</feature>